<evidence type="ECO:0000313" key="3">
    <source>
        <dbReference type="EMBL" id="PQL94238.1"/>
    </source>
</evidence>
<dbReference type="Pfam" id="PF02517">
    <property type="entry name" value="Rce1-like"/>
    <property type="match status" value="1"/>
</dbReference>
<feature type="domain" description="CAAX prenyl protease 2/Lysostaphin resistance protein A-like" evidence="2">
    <location>
        <begin position="130"/>
        <end position="218"/>
    </location>
</feature>
<feature type="transmembrane region" description="Helical" evidence="1">
    <location>
        <begin position="236"/>
        <end position="258"/>
    </location>
</feature>
<organism evidence="3 4">
    <name type="scientific">Apibacter adventoris</name>
    <dbReference type="NCBI Taxonomy" id="1679466"/>
    <lineage>
        <taxon>Bacteria</taxon>
        <taxon>Pseudomonadati</taxon>
        <taxon>Bacteroidota</taxon>
        <taxon>Flavobacteriia</taxon>
        <taxon>Flavobacteriales</taxon>
        <taxon>Weeksellaceae</taxon>
        <taxon>Apibacter</taxon>
    </lineage>
</organism>
<proteinExistence type="predicted"/>
<dbReference type="InterPro" id="IPR052710">
    <property type="entry name" value="CAAX_protease"/>
</dbReference>
<keyword evidence="4" id="KW-1185">Reference proteome</keyword>
<feature type="transmembrane region" description="Helical" evidence="1">
    <location>
        <begin position="42"/>
        <end position="60"/>
    </location>
</feature>
<evidence type="ECO:0000256" key="1">
    <source>
        <dbReference type="SAM" id="Phobius"/>
    </source>
</evidence>
<feature type="transmembrane region" description="Helical" evidence="1">
    <location>
        <begin position="12"/>
        <end position="30"/>
    </location>
</feature>
<keyword evidence="1" id="KW-1133">Transmembrane helix</keyword>
<reference evidence="3 4" key="1">
    <citation type="submission" date="2018-02" db="EMBL/GenBank/DDBJ databases">
        <title>Genome sequences of Apibacter spp., gut symbionts of Asian honey bees.</title>
        <authorList>
            <person name="Kwong W.K."/>
            <person name="Steele M.I."/>
            <person name="Moran N.A."/>
        </authorList>
    </citation>
    <scope>NUCLEOTIDE SEQUENCE [LARGE SCALE GENOMIC DNA]</scope>
    <source>
        <strain evidence="4">wkB301</strain>
    </source>
</reference>
<accession>A0A2S8AF23</accession>
<keyword evidence="1" id="KW-0472">Membrane</keyword>
<dbReference type="GO" id="GO:0080120">
    <property type="term" value="P:CAAX-box protein maturation"/>
    <property type="evidence" value="ECO:0007669"/>
    <property type="project" value="UniProtKB-ARBA"/>
</dbReference>
<feature type="transmembrane region" description="Helical" evidence="1">
    <location>
        <begin position="190"/>
        <end position="215"/>
    </location>
</feature>
<sequence>MNNYIRLSYLEIIFILIIYFFSGSIISYLFQNIGDSLHINSYIFSPFSILMNYLFIFLFYKFIVFSSKHEKFIINYSVQRFSLFPIALLLFIGQSIIAEFLTGLIPTEGKYFGNLYHSMENALLGNLTQYPIITFLNICIIAPICEEIFFRGLILKGLLNYKVQPTKAIIISAFIFGGAHIFPWQMLGGIMAGIVLGVVFYKTGSLLTSTILHIINNLTGYVMYIKYKHLNTPDFFLSYDTFILCFGIVLLILFGYLYSRLTKNYIWNPY</sequence>
<name>A0A2S8AF23_9FLAO</name>
<dbReference type="AlphaFoldDB" id="A0A2S8AF23"/>
<dbReference type="OrthoDB" id="158986at2"/>
<protein>
    <recommendedName>
        <fullName evidence="2">CAAX prenyl protease 2/Lysostaphin resistance protein A-like domain-containing protein</fullName>
    </recommendedName>
</protein>
<evidence type="ECO:0000259" key="2">
    <source>
        <dbReference type="Pfam" id="PF02517"/>
    </source>
</evidence>
<feature type="transmembrane region" description="Helical" evidence="1">
    <location>
        <begin position="127"/>
        <end position="145"/>
    </location>
</feature>
<dbReference type="GO" id="GO:0004175">
    <property type="term" value="F:endopeptidase activity"/>
    <property type="evidence" value="ECO:0007669"/>
    <property type="project" value="UniProtKB-ARBA"/>
</dbReference>
<gene>
    <name evidence="3" type="ORF">C4S77_03485</name>
</gene>
<feature type="transmembrane region" description="Helical" evidence="1">
    <location>
        <begin position="81"/>
        <end position="107"/>
    </location>
</feature>
<evidence type="ECO:0000313" key="4">
    <source>
        <dbReference type="Proteomes" id="UP000238042"/>
    </source>
</evidence>
<feature type="transmembrane region" description="Helical" evidence="1">
    <location>
        <begin position="166"/>
        <end position="184"/>
    </location>
</feature>
<dbReference type="InterPro" id="IPR003675">
    <property type="entry name" value="Rce1/LyrA-like_dom"/>
</dbReference>
<dbReference type="PANTHER" id="PTHR36435:SF1">
    <property type="entry name" value="CAAX AMINO TERMINAL PROTEASE FAMILY PROTEIN"/>
    <property type="match status" value="1"/>
</dbReference>
<dbReference type="EMBL" id="PSZM01000024">
    <property type="protein sequence ID" value="PQL94238.1"/>
    <property type="molecule type" value="Genomic_DNA"/>
</dbReference>
<dbReference type="RefSeq" id="WP_105246094.1">
    <property type="nucleotide sequence ID" value="NZ_PSZM01000024.1"/>
</dbReference>
<comment type="caution">
    <text evidence="3">The sequence shown here is derived from an EMBL/GenBank/DDBJ whole genome shotgun (WGS) entry which is preliminary data.</text>
</comment>
<keyword evidence="1" id="KW-0812">Transmembrane</keyword>
<dbReference type="PANTHER" id="PTHR36435">
    <property type="entry name" value="SLR1288 PROTEIN"/>
    <property type="match status" value="1"/>
</dbReference>
<dbReference type="Proteomes" id="UP000238042">
    <property type="component" value="Unassembled WGS sequence"/>
</dbReference>